<dbReference type="Pfam" id="PF08378">
    <property type="entry name" value="NERD"/>
    <property type="match status" value="1"/>
</dbReference>
<accession>A0A7Y5ZX23</accession>
<proteinExistence type="predicted"/>
<sequence>MEDVLTVRRWRRYGADRLYVTQGSGARVGSVDLQSGEVVVDDPMLEGGLRRAAQAYLRADVAELALTMPTTALGDLHPLDEAALQAWLGGEDWDAIHLSALRGERGSSVRTRLERMGDEGWQVIHDVPLGRQGSLVEHLLIGPAGIFTVAERRHPGQRVVVEGRTLEVDGRSMSYLRDARLEATRVQGALLAAACAAITVRGVVVVHGDLEVRTVQPGHDAFAIARQDVQAVFRAMPARLDPARIGAIAHVARQRSTWSH</sequence>
<name>A0A7Y5ZX23_9CELL</name>
<evidence type="ECO:0000259" key="1">
    <source>
        <dbReference type="Pfam" id="PF08378"/>
    </source>
</evidence>
<evidence type="ECO:0000313" key="2">
    <source>
        <dbReference type="EMBL" id="NUU15731.1"/>
    </source>
</evidence>
<reference evidence="2 3" key="1">
    <citation type="submission" date="2020-05" db="EMBL/GenBank/DDBJ databases">
        <title>Genome Sequencing of Type Strains.</title>
        <authorList>
            <person name="Lemaire J.F."/>
            <person name="Inderbitzin P."/>
            <person name="Gregorio O.A."/>
            <person name="Collins S.B."/>
            <person name="Wespe N."/>
            <person name="Knight-Connoni V."/>
        </authorList>
    </citation>
    <scope>NUCLEOTIDE SEQUENCE [LARGE SCALE GENOMIC DNA]</scope>
    <source>
        <strain evidence="2 3">ATCC 25174</strain>
    </source>
</reference>
<dbReference type="EMBL" id="JABMCI010000032">
    <property type="protein sequence ID" value="NUU15731.1"/>
    <property type="molecule type" value="Genomic_DNA"/>
</dbReference>
<feature type="domain" description="NERD" evidence="1">
    <location>
        <begin position="108"/>
        <end position="206"/>
    </location>
</feature>
<gene>
    <name evidence="2" type="ORF">HP550_00510</name>
</gene>
<organism evidence="2 3">
    <name type="scientific">Cellulomonas humilata</name>
    <dbReference type="NCBI Taxonomy" id="144055"/>
    <lineage>
        <taxon>Bacteria</taxon>
        <taxon>Bacillati</taxon>
        <taxon>Actinomycetota</taxon>
        <taxon>Actinomycetes</taxon>
        <taxon>Micrococcales</taxon>
        <taxon>Cellulomonadaceae</taxon>
        <taxon>Cellulomonas</taxon>
    </lineage>
</organism>
<comment type="caution">
    <text evidence="2">The sequence shown here is derived from an EMBL/GenBank/DDBJ whole genome shotgun (WGS) entry which is preliminary data.</text>
</comment>
<protein>
    <submittedName>
        <fullName evidence="2">NERD domain-containing protein</fullName>
    </submittedName>
</protein>
<evidence type="ECO:0000313" key="3">
    <source>
        <dbReference type="Proteomes" id="UP000565724"/>
    </source>
</evidence>
<dbReference type="InterPro" id="IPR011528">
    <property type="entry name" value="NERD"/>
</dbReference>
<dbReference type="AlphaFoldDB" id="A0A7Y5ZX23"/>
<dbReference type="Proteomes" id="UP000565724">
    <property type="component" value="Unassembled WGS sequence"/>
</dbReference>
<dbReference type="RefSeq" id="WP_175345644.1">
    <property type="nucleotide sequence ID" value="NZ_JABMCI010000032.1"/>
</dbReference>
<keyword evidence="3" id="KW-1185">Reference proteome</keyword>